<protein>
    <submittedName>
        <fullName evidence="1">Uncharacterized protein</fullName>
    </submittedName>
</protein>
<gene>
    <name evidence="1" type="ORF">A1A1_08009</name>
</gene>
<dbReference type="AlphaFoldDB" id="A0AA87IMY9"/>
<accession>A0AA87IMY9</accession>
<sequence length="76" mass="8323">MIAAERQKASSFVSIAGPGRAIDEVLMEQLYEQLNENLLAESGEIIAELKKGQTVEQVSTELASVFRPSVQPYLIS</sequence>
<evidence type="ECO:0000313" key="2">
    <source>
        <dbReference type="Proteomes" id="UP000004725"/>
    </source>
</evidence>
<proteinExistence type="predicted"/>
<evidence type="ECO:0000313" key="1">
    <source>
        <dbReference type="EMBL" id="EIM07102.1"/>
    </source>
</evidence>
<reference evidence="1 2" key="1">
    <citation type="journal article" date="2012" name="J. Bacteriol.">
        <title>Genome Sequence of the Antarctic Psychrophile Bacterium Planococcus antarcticus DSM 14505.</title>
        <authorList>
            <person name="Margolles A."/>
            <person name="Gueimonde M."/>
            <person name="Sanchez B."/>
        </authorList>
    </citation>
    <scope>NUCLEOTIDE SEQUENCE [LARGE SCALE GENOMIC DNA]</scope>
    <source>
        <strain evidence="1 2">DSM 14505</strain>
    </source>
</reference>
<name>A0AA87IMY9_9BACL</name>
<dbReference type="Proteomes" id="UP000004725">
    <property type="component" value="Unassembled WGS sequence"/>
</dbReference>
<organism evidence="1 2">
    <name type="scientific">Planococcus antarcticus DSM 14505</name>
    <dbReference type="NCBI Taxonomy" id="1185653"/>
    <lineage>
        <taxon>Bacteria</taxon>
        <taxon>Bacillati</taxon>
        <taxon>Bacillota</taxon>
        <taxon>Bacilli</taxon>
        <taxon>Bacillales</taxon>
        <taxon>Caryophanaceae</taxon>
        <taxon>Planococcus</taxon>
    </lineage>
</organism>
<comment type="caution">
    <text evidence="1">The sequence shown here is derived from an EMBL/GenBank/DDBJ whole genome shotgun (WGS) entry which is preliminary data.</text>
</comment>
<dbReference type="EMBL" id="AJYB01000023">
    <property type="protein sequence ID" value="EIM07102.1"/>
    <property type="molecule type" value="Genomic_DNA"/>
</dbReference>
<dbReference type="RefSeq" id="WP_006829597.1">
    <property type="nucleotide sequence ID" value="NZ_AJYB01000023.1"/>
</dbReference>